<evidence type="ECO:0000313" key="3">
    <source>
        <dbReference type="EMBL" id="KAG0301539.1"/>
    </source>
</evidence>
<dbReference type="GO" id="GO:0016485">
    <property type="term" value="P:protein processing"/>
    <property type="evidence" value="ECO:0007669"/>
    <property type="project" value="TreeGrafter"/>
</dbReference>
<proteinExistence type="predicted"/>
<protein>
    <submittedName>
        <fullName evidence="3">Endothelin-converting enzyme 2</fullName>
    </submittedName>
</protein>
<dbReference type="PROSITE" id="PS51885">
    <property type="entry name" value="NEPRILYSIN"/>
    <property type="match status" value="1"/>
</dbReference>
<evidence type="ECO:0000256" key="1">
    <source>
        <dbReference type="SAM" id="SignalP"/>
    </source>
</evidence>
<dbReference type="OrthoDB" id="2366845at2759"/>
<feature type="chain" id="PRO_5040426874" evidence="1">
    <location>
        <begin position="22"/>
        <end position="426"/>
    </location>
</feature>
<keyword evidence="4" id="KW-1185">Reference proteome</keyword>
<reference evidence="3" key="1">
    <citation type="journal article" date="2020" name="Fungal Divers.">
        <title>Resolving the Mortierellaceae phylogeny through synthesis of multi-gene phylogenetics and phylogenomics.</title>
        <authorList>
            <person name="Vandepol N."/>
            <person name="Liber J."/>
            <person name="Desiro A."/>
            <person name="Na H."/>
            <person name="Kennedy M."/>
            <person name="Barry K."/>
            <person name="Grigoriev I.V."/>
            <person name="Miller A.N."/>
            <person name="O'Donnell K."/>
            <person name="Stajich J.E."/>
            <person name="Bonito G."/>
        </authorList>
    </citation>
    <scope>NUCLEOTIDE SEQUENCE</scope>
    <source>
        <strain evidence="3">NVP60</strain>
    </source>
</reference>
<dbReference type="PANTHER" id="PTHR11733:SF167">
    <property type="entry name" value="FI17812P1-RELATED"/>
    <property type="match status" value="1"/>
</dbReference>
<organism evidence="3 4">
    <name type="scientific">Linnemannia gamsii</name>
    <dbReference type="NCBI Taxonomy" id="64522"/>
    <lineage>
        <taxon>Eukaryota</taxon>
        <taxon>Fungi</taxon>
        <taxon>Fungi incertae sedis</taxon>
        <taxon>Mucoromycota</taxon>
        <taxon>Mortierellomycotina</taxon>
        <taxon>Mortierellomycetes</taxon>
        <taxon>Mortierellales</taxon>
        <taxon>Mortierellaceae</taxon>
        <taxon>Linnemannia</taxon>
    </lineage>
</organism>
<gene>
    <name evidence="3" type="primary">ECE2</name>
    <name evidence="3" type="ORF">BGZ97_002745</name>
</gene>
<feature type="signal peptide" evidence="1">
    <location>
        <begin position="1"/>
        <end position="21"/>
    </location>
</feature>
<dbReference type="EMBL" id="JAAAIN010001616">
    <property type="protein sequence ID" value="KAG0301539.1"/>
    <property type="molecule type" value="Genomic_DNA"/>
</dbReference>
<dbReference type="Pfam" id="PF05649">
    <property type="entry name" value="Peptidase_M13_N"/>
    <property type="match status" value="1"/>
</dbReference>
<dbReference type="Proteomes" id="UP000823405">
    <property type="component" value="Unassembled WGS sequence"/>
</dbReference>
<sequence>MVYTKVIVFVAIGAALSTVAAAPVVHVGENGSSLLNQDVCTSPDCAATAAQIVKDMNANADPCEDFSEFSCGGFYQNTVLSETIPSTEHLSDLVPKNLAIVRELADPSFGKAPQAAPGDTAGQSNLKKLHDMYASCMDVTTIQRVGRQPLVNQLQTVLSLLPESATVDKTGLSKVMAGLTKLQILPFYTIIPGPNVYDPNLNILTGVLGGLSLPATAYNQSLPDLADLESKIALQFQTFLAAEDVYAHRTTPITVADVDQEWLDAAKDVVAFETLLADATIKNPGQSKGPKGFVYNPHSFGELSAMTPSIDWSTLLSELIPAEVEYTRPINLQASAFLPALETVLQSTTTKTLRNYFAWRIIDSQSKILETPYNLASETTERWKTCSQNVAAQLPDITGHYFVERVLPESSQTVFRSMIKNVISAY</sequence>
<dbReference type="SUPFAM" id="SSF55486">
    <property type="entry name" value="Metalloproteases ('zincins'), catalytic domain"/>
    <property type="match status" value="1"/>
</dbReference>
<evidence type="ECO:0000313" key="4">
    <source>
        <dbReference type="Proteomes" id="UP000823405"/>
    </source>
</evidence>
<evidence type="ECO:0000259" key="2">
    <source>
        <dbReference type="Pfam" id="PF05649"/>
    </source>
</evidence>
<dbReference type="InterPro" id="IPR000718">
    <property type="entry name" value="Peptidase_M13"/>
</dbReference>
<dbReference type="InterPro" id="IPR042089">
    <property type="entry name" value="Peptidase_M13_dom_2"/>
</dbReference>
<dbReference type="InterPro" id="IPR024079">
    <property type="entry name" value="MetalloPept_cat_dom_sf"/>
</dbReference>
<dbReference type="InterPro" id="IPR008753">
    <property type="entry name" value="Peptidase_M13_N"/>
</dbReference>
<name>A0A9P6QWQ4_9FUNG</name>
<keyword evidence="1" id="KW-0732">Signal</keyword>
<comment type="caution">
    <text evidence="3">The sequence shown here is derived from an EMBL/GenBank/DDBJ whole genome shotgun (WGS) entry which is preliminary data.</text>
</comment>
<dbReference type="Gene3D" id="3.40.390.10">
    <property type="entry name" value="Collagenase (Catalytic Domain)"/>
    <property type="match status" value="1"/>
</dbReference>
<dbReference type="GO" id="GO:0005886">
    <property type="term" value="C:plasma membrane"/>
    <property type="evidence" value="ECO:0007669"/>
    <property type="project" value="TreeGrafter"/>
</dbReference>
<dbReference type="PANTHER" id="PTHR11733">
    <property type="entry name" value="ZINC METALLOPROTEASE FAMILY M13 NEPRILYSIN-RELATED"/>
    <property type="match status" value="1"/>
</dbReference>
<dbReference type="AlphaFoldDB" id="A0A9P6QWQ4"/>
<feature type="non-terminal residue" evidence="3">
    <location>
        <position position="426"/>
    </location>
</feature>
<accession>A0A9P6QWQ4</accession>
<dbReference type="GO" id="GO:0004222">
    <property type="term" value="F:metalloendopeptidase activity"/>
    <property type="evidence" value="ECO:0007669"/>
    <property type="project" value="InterPro"/>
</dbReference>
<dbReference type="Gene3D" id="1.10.1380.10">
    <property type="entry name" value="Neutral endopeptidase , domain2"/>
    <property type="match status" value="1"/>
</dbReference>
<feature type="domain" description="Peptidase M13 N-terminal" evidence="2">
    <location>
        <begin position="62"/>
        <end position="426"/>
    </location>
</feature>